<dbReference type="AlphaFoldDB" id="A0AAV7RFW7"/>
<proteinExistence type="predicted"/>
<evidence type="ECO:0000256" key="1">
    <source>
        <dbReference type="SAM" id="MobiDB-lite"/>
    </source>
</evidence>
<accession>A0AAV7RFW7</accession>
<feature type="compositionally biased region" description="Polar residues" evidence="1">
    <location>
        <begin position="58"/>
        <end position="76"/>
    </location>
</feature>
<dbReference type="EMBL" id="JANPWB010000009">
    <property type="protein sequence ID" value="KAJ1149690.1"/>
    <property type="molecule type" value="Genomic_DNA"/>
</dbReference>
<feature type="region of interest" description="Disordered" evidence="1">
    <location>
        <begin position="50"/>
        <end position="96"/>
    </location>
</feature>
<keyword evidence="3" id="KW-1185">Reference proteome</keyword>
<organism evidence="2 3">
    <name type="scientific">Pleurodeles waltl</name>
    <name type="common">Iberian ribbed newt</name>
    <dbReference type="NCBI Taxonomy" id="8319"/>
    <lineage>
        <taxon>Eukaryota</taxon>
        <taxon>Metazoa</taxon>
        <taxon>Chordata</taxon>
        <taxon>Craniata</taxon>
        <taxon>Vertebrata</taxon>
        <taxon>Euteleostomi</taxon>
        <taxon>Amphibia</taxon>
        <taxon>Batrachia</taxon>
        <taxon>Caudata</taxon>
        <taxon>Salamandroidea</taxon>
        <taxon>Salamandridae</taxon>
        <taxon>Pleurodelinae</taxon>
        <taxon>Pleurodeles</taxon>
    </lineage>
</organism>
<gene>
    <name evidence="2" type="ORF">NDU88_002495</name>
</gene>
<evidence type="ECO:0000313" key="2">
    <source>
        <dbReference type="EMBL" id="KAJ1149690.1"/>
    </source>
</evidence>
<protein>
    <submittedName>
        <fullName evidence="2">Uncharacterized protein</fullName>
    </submittedName>
</protein>
<name>A0AAV7RFW7_PLEWA</name>
<comment type="caution">
    <text evidence="2">The sequence shown here is derived from an EMBL/GenBank/DDBJ whole genome shotgun (WGS) entry which is preliminary data.</text>
</comment>
<reference evidence="2" key="1">
    <citation type="journal article" date="2022" name="bioRxiv">
        <title>Sequencing and chromosome-scale assembly of the giantPleurodeles waltlgenome.</title>
        <authorList>
            <person name="Brown T."/>
            <person name="Elewa A."/>
            <person name="Iarovenko S."/>
            <person name="Subramanian E."/>
            <person name="Araus A.J."/>
            <person name="Petzold A."/>
            <person name="Susuki M."/>
            <person name="Suzuki K.-i.T."/>
            <person name="Hayashi T."/>
            <person name="Toyoda A."/>
            <person name="Oliveira C."/>
            <person name="Osipova E."/>
            <person name="Leigh N.D."/>
            <person name="Simon A."/>
            <person name="Yun M.H."/>
        </authorList>
    </citation>
    <scope>NUCLEOTIDE SEQUENCE</scope>
    <source>
        <strain evidence="2">20211129_DDA</strain>
        <tissue evidence="2">Liver</tissue>
    </source>
</reference>
<sequence>MRLGVIDPSWPRHTAVASTGVPSLELRLNRETKTGGAGEDAASFPPEAKFQGVAASRQAPSLSSPQPGTMESNAPTPQGPAALAADPPPMRGSHAFCESNSFYSELKQPYLEPEPPDIKGRDEEKFHCQYESQNDVEATAILVANVKIRSLQINVQGNADFMLSSLFSVAPAIRSLNRQCVFSSGFASREHRALSDHHGDGTRCSLEAQTSH</sequence>
<dbReference type="Proteomes" id="UP001066276">
    <property type="component" value="Chromosome 5"/>
</dbReference>
<evidence type="ECO:0000313" key="3">
    <source>
        <dbReference type="Proteomes" id="UP001066276"/>
    </source>
</evidence>